<dbReference type="CDD" id="cd16981">
    <property type="entry name" value="CID_RPRD_like"/>
    <property type="match status" value="1"/>
</dbReference>
<feature type="compositionally biased region" description="Low complexity" evidence="1">
    <location>
        <begin position="481"/>
        <end position="520"/>
    </location>
</feature>
<feature type="compositionally biased region" description="Low complexity" evidence="1">
    <location>
        <begin position="312"/>
        <end position="332"/>
    </location>
</feature>
<dbReference type="SMART" id="SM00582">
    <property type="entry name" value="RPR"/>
    <property type="match status" value="1"/>
</dbReference>
<comment type="caution">
    <text evidence="3">The sequence shown here is derived from an EMBL/GenBank/DDBJ whole genome shotgun (WGS) entry which is preliminary data.</text>
</comment>
<feature type="compositionally biased region" description="Pro residues" evidence="1">
    <location>
        <begin position="552"/>
        <end position="562"/>
    </location>
</feature>
<feature type="region of interest" description="Disordered" evidence="1">
    <location>
        <begin position="656"/>
        <end position="746"/>
    </location>
</feature>
<dbReference type="Gene3D" id="1.25.40.90">
    <property type="match status" value="1"/>
</dbReference>
<feature type="compositionally biased region" description="Gly residues" evidence="1">
    <location>
        <begin position="438"/>
        <end position="454"/>
    </location>
</feature>
<organism evidence="3 4">
    <name type="scientific">Volvox reticuliferus</name>
    <dbReference type="NCBI Taxonomy" id="1737510"/>
    <lineage>
        <taxon>Eukaryota</taxon>
        <taxon>Viridiplantae</taxon>
        <taxon>Chlorophyta</taxon>
        <taxon>core chlorophytes</taxon>
        <taxon>Chlorophyceae</taxon>
        <taxon>CS clade</taxon>
        <taxon>Chlamydomonadales</taxon>
        <taxon>Volvocaceae</taxon>
        <taxon>Volvox</taxon>
    </lineage>
</organism>
<dbReference type="SUPFAM" id="SSF48464">
    <property type="entry name" value="ENTH/VHS domain"/>
    <property type="match status" value="1"/>
</dbReference>
<evidence type="ECO:0000313" key="4">
    <source>
        <dbReference type="Proteomes" id="UP000747110"/>
    </source>
</evidence>
<sequence>MSGGGMNVNRESLVQRLQSLNVSQQSIESTSKWSLFYIKDAKSVVNIWLEEFGRTTAERRIAFLYLANHILQEGRKKGREFADEFFRVLPKALASVSRSSDAKLRNSAKRLVDIWDERKVFGSSQVRVLKEHLNGTGGGGTPTKPSSSGGITAAEGAPGGGSGSGSNDMDRRKLAAVGSLADVLYEVANAAARSSEWQTKCLQIKANVSSIDASLPDVVAARTILATALECLKAESERRKKAVTYIRMHLSQQEDSLKRTEDAHAALVAQKVELDERHAALLKQEQEQQEREQREREREREREMDEARKQQELQQQQQQQQQQQLQQQQQHQVSMGGMGTDGPASFLGIPPGGLPGLPPMMPPPFPLPGMDPTVPPFGLPGMPPFPGALLGPGGPPGMNPLAALAGAPGMNPLGPLPPFLGPMPGMNLNMPHPAGMNPLGGGGGPPGGGMGQLPGGLPDLAGALSALSASGFGGSGGGDAGAAANGSQPPQQQMLQPQGSGLQQQSSGGAMPQGPGQLPQGAPPPGGLQHPHAGPGQPPVQPPQQGLGHPQPAAPPQHPPGGPGHQHTPGGPAGVGGPPPPPHSHPHVSAGPGASSLAAAGPGASGSATAVGPPPLDPAGIDQLAAALANNSDQTAMLLANAFASMSQEERDRLGANLGDMLGSGGGGPGQHPLQLPGHPHPPHPPLQPLQSQHFPLRHHHHHHPPHHPPPPQPVDHGMGGGFGGSPMGNGDGDAMDAPYDPEFPD</sequence>
<accession>A0A8J4G078</accession>
<feature type="compositionally biased region" description="Low complexity" evidence="1">
    <location>
        <begin position="587"/>
        <end position="611"/>
    </location>
</feature>
<dbReference type="PANTHER" id="PTHR12460">
    <property type="entry name" value="CYCLIN-DEPENDENT KINASE INHIBITOR-RELATED PROTEIN"/>
    <property type="match status" value="1"/>
</dbReference>
<protein>
    <recommendedName>
        <fullName evidence="2">CID domain-containing protein</fullName>
    </recommendedName>
</protein>
<keyword evidence="4" id="KW-1185">Reference proteome</keyword>
<feature type="region of interest" description="Disordered" evidence="1">
    <location>
        <begin position="434"/>
        <end position="456"/>
    </location>
</feature>
<evidence type="ECO:0000256" key="1">
    <source>
        <dbReference type="SAM" id="MobiDB-lite"/>
    </source>
</evidence>
<dbReference type="AlphaFoldDB" id="A0A8J4G078"/>
<dbReference type="EMBL" id="BNCP01000164">
    <property type="protein sequence ID" value="GIL93680.1"/>
    <property type="molecule type" value="Genomic_DNA"/>
</dbReference>
<feature type="compositionally biased region" description="Basic residues" evidence="1">
    <location>
        <begin position="696"/>
        <end position="707"/>
    </location>
</feature>
<reference evidence="3" key="1">
    <citation type="journal article" date="2021" name="Proc. Natl. Acad. Sci. U.S.A.">
        <title>Three genomes in the algal genus Volvox reveal the fate of a haploid sex-determining region after a transition to homothallism.</title>
        <authorList>
            <person name="Yamamoto K."/>
            <person name="Hamaji T."/>
            <person name="Kawai-Toyooka H."/>
            <person name="Matsuzaki R."/>
            <person name="Takahashi F."/>
            <person name="Nishimura Y."/>
            <person name="Kawachi M."/>
            <person name="Noguchi H."/>
            <person name="Minakuchi Y."/>
            <person name="Umen J.G."/>
            <person name="Toyoda A."/>
            <person name="Nozaki H."/>
        </authorList>
    </citation>
    <scope>NUCLEOTIDE SEQUENCE</scope>
    <source>
        <strain evidence="3">NIES-3786</strain>
    </source>
</reference>
<feature type="region of interest" description="Disordered" evidence="1">
    <location>
        <begin position="284"/>
        <end position="361"/>
    </location>
</feature>
<dbReference type="Proteomes" id="UP000747110">
    <property type="component" value="Unassembled WGS sequence"/>
</dbReference>
<name>A0A8J4G078_9CHLO</name>
<dbReference type="InterPro" id="IPR008942">
    <property type="entry name" value="ENTH_VHS"/>
</dbReference>
<evidence type="ECO:0000313" key="3">
    <source>
        <dbReference type="EMBL" id="GIL93680.1"/>
    </source>
</evidence>
<dbReference type="InterPro" id="IPR006569">
    <property type="entry name" value="CID_dom"/>
</dbReference>
<evidence type="ECO:0000259" key="2">
    <source>
        <dbReference type="PROSITE" id="PS51391"/>
    </source>
</evidence>
<dbReference type="Pfam" id="PF04818">
    <property type="entry name" value="CID"/>
    <property type="match status" value="1"/>
</dbReference>
<proteinExistence type="predicted"/>
<dbReference type="PANTHER" id="PTHR12460:SF38">
    <property type="entry name" value="KINETOPLAST-ASSOCIATED PROTEIN-LIKE PROTEIN"/>
    <property type="match status" value="1"/>
</dbReference>
<dbReference type="OrthoDB" id="10069473at2759"/>
<feature type="compositionally biased region" description="Basic and acidic residues" evidence="1">
    <location>
        <begin position="284"/>
        <end position="311"/>
    </location>
</feature>
<feature type="region of interest" description="Disordered" evidence="1">
    <location>
        <begin position="132"/>
        <end position="169"/>
    </location>
</feature>
<feature type="domain" description="CID" evidence="2">
    <location>
        <begin position="5"/>
        <end position="137"/>
    </location>
</feature>
<feature type="region of interest" description="Disordered" evidence="1">
    <location>
        <begin position="476"/>
        <end position="616"/>
    </location>
</feature>
<gene>
    <name evidence="3" type="ORF">Vretifemale_21089</name>
</gene>
<feature type="compositionally biased region" description="Pro residues" evidence="1">
    <location>
        <begin position="679"/>
        <end position="688"/>
    </location>
</feature>
<feature type="compositionally biased region" description="Pro residues" evidence="1">
    <location>
        <begin position="352"/>
        <end position="361"/>
    </location>
</feature>
<dbReference type="PROSITE" id="PS51391">
    <property type="entry name" value="CID"/>
    <property type="match status" value="1"/>
</dbReference>
<feature type="compositionally biased region" description="Gly residues" evidence="1">
    <location>
        <begin position="718"/>
        <end position="732"/>
    </location>
</feature>